<dbReference type="SUPFAM" id="SSF160631">
    <property type="entry name" value="SMI1/KNR4-like"/>
    <property type="match status" value="1"/>
</dbReference>
<evidence type="ECO:0000313" key="2">
    <source>
        <dbReference type="EMBL" id="TDW26049.1"/>
    </source>
</evidence>
<dbReference type="EMBL" id="SODD01000002">
    <property type="protein sequence ID" value="TDW26049.1"/>
    <property type="molecule type" value="Genomic_DNA"/>
</dbReference>
<keyword evidence="3" id="KW-1185">Reference proteome</keyword>
<reference evidence="2 3" key="1">
    <citation type="submission" date="2019-03" db="EMBL/GenBank/DDBJ databases">
        <title>Genomic Encyclopedia of Type Strains, Phase IV (KMG-IV): sequencing the most valuable type-strain genomes for metagenomic binning, comparative biology and taxonomic classification.</title>
        <authorList>
            <person name="Goeker M."/>
        </authorList>
    </citation>
    <scope>NUCLEOTIDE SEQUENCE [LARGE SCALE GENOMIC DNA]</scope>
    <source>
        <strain evidence="2 3">DSM 28867</strain>
    </source>
</reference>
<gene>
    <name evidence="2" type="ORF">EDD63_10270</name>
</gene>
<comment type="caution">
    <text evidence="2">The sequence shown here is derived from an EMBL/GenBank/DDBJ whole genome shotgun (WGS) entry which is preliminary data.</text>
</comment>
<organism evidence="2 3">
    <name type="scientific">Breznakia blatticola</name>
    <dbReference type="NCBI Taxonomy" id="1754012"/>
    <lineage>
        <taxon>Bacteria</taxon>
        <taxon>Bacillati</taxon>
        <taxon>Bacillota</taxon>
        <taxon>Erysipelotrichia</taxon>
        <taxon>Erysipelotrichales</taxon>
        <taxon>Erysipelotrichaceae</taxon>
        <taxon>Breznakia</taxon>
    </lineage>
</organism>
<protein>
    <submittedName>
        <fullName evidence="2">SMI1/KNR4 family protein SUKH-1</fullName>
    </submittedName>
</protein>
<name>A0A4R8A5W7_9FIRM</name>
<dbReference type="Proteomes" id="UP000294743">
    <property type="component" value="Unassembled WGS sequence"/>
</dbReference>
<dbReference type="Pfam" id="PF09346">
    <property type="entry name" value="SMI1_KNR4"/>
    <property type="match status" value="1"/>
</dbReference>
<sequence>MLDKLREIEMLYMQGQKRYDEMEMHPKIMQFYLKEQPVSDVEYHDVLDLMGFTFPADLAEFYHYKNGSGTLEVIVTSKERRYRMLSLAAMIELKMYFQNKIEPSKSTSGYDHIEDPTWIAFAASEDGSFLLLDTQKQVILEYQFGTQVCVTKAADSFTQLLTTTIEKLKEIV</sequence>
<dbReference type="RefSeq" id="WP_134167626.1">
    <property type="nucleotide sequence ID" value="NZ_SODD01000002.1"/>
</dbReference>
<dbReference type="AlphaFoldDB" id="A0A4R8A5W7"/>
<evidence type="ECO:0000313" key="3">
    <source>
        <dbReference type="Proteomes" id="UP000294743"/>
    </source>
</evidence>
<evidence type="ECO:0000259" key="1">
    <source>
        <dbReference type="Pfam" id="PF09346"/>
    </source>
</evidence>
<dbReference type="Gene3D" id="3.40.1580.10">
    <property type="entry name" value="SMI1/KNR4-like"/>
    <property type="match status" value="1"/>
</dbReference>
<proteinExistence type="predicted"/>
<feature type="domain" description="Knr4/Smi1-like" evidence="1">
    <location>
        <begin position="37"/>
        <end position="161"/>
    </location>
</feature>
<dbReference type="OrthoDB" id="6933666at2"/>
<dbReference type="InterPro" id="IPR037883">
    <property type="entry name" value="Knr4/Smi1-like_sf"/>
</dbReference>
<accession>A0A4R8A5W7</accession>
<dbReference type="InterPro" id="IPR018958">
    <property type="entry name" value="Knr4/Smi1-like_dom"/>
</dbReference>